<evidence type="ECO:0000256" key="2">
    <source>
        <dbReference type="ARBA" id="ARBA00022679"/>
    </source>
</evidence>
<dbReference type="PANTHER" id="PTHR24422:SF19">
    <property type="entry name" value="CHEMOTAXIS PROTEIN METHYLTRANSFERASE"/>
    <property type="match status" value="1"/>
</dbReference>
<dbReference type="PANTHER" id="PTHR24422">
    <property type="entry name" value="CHEMOTAXIS PROTEIN METHYLTRANSFERASE"/>
    <property type="match status" value="1"/>
</dbReference>
<gene>
    <name evidence="7" type="ordered locus">PCC7424_2070</name>
</gene>
<dbReference type="EMBL" id="CP001291">
    <property type="protein sequence ID" value="ACK70497.1"/>
    <property type="molecule type" value="Genomic_DNA"/>
</dbReference>
<organism evidence="7 8">
    <name type="scientific">Gloeothece citriformis (strain PCC 7424)</name>
    <name type="common">Cyanothece sp. (strain PCC 7424)</name>
    <dbReference type="NCBI Taxonomy" id="65393"/>
    <lineage>
        <taxon>Bacteria</taxon>
        <taxon>Bacillati</taxon>
        <taxon>Cyanobacteriota</taxon>
        <taxon>Cyanophyceae</taxon>
        <taxon>Oscillatoriophycideae</taxon>
        <taxon>Chroococcales</taxon>
        <taxon>Aphanothecaceae</taxon>
        <taxon>Gloeothece</taxon>
        <taxon>Gloeothece citriformis</taxon>
    </lineage>
</organism>
<dbReference type="RefSeq" id="WP_015954103.1">
    <property type="nucleotide sequence ID" value="NC_011729.1"/>
</dbReference>
<dbReference type="SUPFAM" id="SSF53335">
    <property type="entry name" value="S-adenosyl-L-methionine-dependent methyltransferases"/>
    <property type="match status" value="1"/>
</dbReference>
<evidence type="ECO:0000256" key="3">
    <source>
        <dbReference type="ARBA" id="ARBA00022691"/>
    </source>
</evidence>
<dbReference type="Pfam" id="PF00515">
    <property type="entry name" value="TPR_1"/>
    <property type="match status" value="1"/>
</dbReference>
<evidence type="ECO:0000313" key="8">
    <source>
        <dbReference type="Proteomes" id="UP000002384"/>
    </source>
</evidence>
<name>B7KF41_GLOC7</name>
<dbReference type="InterPro" id="IPR029063">
    <property type="entry name" value="SAM-dependent_MTases_sf"/>
</dbReference>
<evidence type="ECO:0000256" key="5">
    <source>
        <dbReference type="SAM" id="MobiDB-lite"/>
    </source>
</evidence>
<keyword evidence="4" id="KW-0802">TPR repeat</keyword>
<dbReference type="PRINTS" id="PR00996">
    <property type="entry name" value="CHERMTFRASE"/>
</dbReference>
<feature type="domain" description="CheR-type methyltransferase" evidence="6">
    <location>
        <begin position="1"/>
        <end position="241"/>
    </location>
</feature>
<dbReference type="SMART" id="SM00028">
    <property type="entry name" value="TPR"/>
    <property type="match status" value="1"/>
</dbReference>
<dbReference type="eggNOG" id="COG1352">
    <property type="taxonomic scope" value="Bacteria"/>
</dbReference>
<dbReference type="SMART" id="SM00138">
    <property type="entry name" value="MeTrc"/>
    <property type="match status" value="1"/>
</dbReference>
<dbReference type="InterPro" id="IPR022642">
    <property type="entry name" value="CheR_C"/>
</dbReference>
<keyword evidence="1 7" id="KW-0489">Methyltransferase</keyword>
<dbReference type="PROSITE" id="PS50293">
    <property type="entry name" value="TPR_REGION"/>
    <property type="match status" value="1"/>
</dbReference>
<feature type="region of interest" description="Disordered" evidence="5">
    <location>
        <begin position="271"/>
        <end position="290"/>
    </location>
</feature>
<dbReference type="PROSITE" id="PS50123">
    <property type="entry name" value="CHER"/>
    <property type="match status" value="1"/>
</dbReference>
<keyword evidence="8" id="KW-1185">Reference proteome</keyword>
<evidence type="ECO:0000256" key="1">
    <source>
        <dbReference type="ARBA" id="ARBA00022603"/>
    </source>
</evidence>
<evidence type="ECO:0000259" key="6">
    <source>
        <dbReference type="PROSITE" id="PS50123"/>
    </source>
</evidence>
<dbReference type="GO" id="GO:0008983">
    <property type="term" value="F:protein-glutamate O-methyltransferase activity"/>
    <property type="evidence" value="ECO:0007669"/>
    <property type="project" value="UniProtKB-EC"/>
</dbReference>
<evidence type="ECO:0000313" key="7">
    <source>
        <dbReference type="EMBL" id="ACK70497.1"/>
    </source>
</evidence>
<dbReference type="PROSITE" id="PS50005">
    <property type="entry name" value="TPR"/>
    <property type="match status" value="1"/>
</dbReference>
<dbReference type="Proteomes" id="UP000002384">
    <property type="component" value="Chromosome"/>
</dbReference>
<dbReference type="Gene3D" id="3.40.50.150">
    <property type="entry name" value="Vaccinia Virus protein VP39"/>
    <property type="match status" value="1"/>
</dbReference>
<feature type="repeat" description="TPR" evidence="4">
    <location>
        <begin position="360"/>
        <end position="393"/>
    </location>
</feature>
<dbReference type="InterPro" id="IPR011990">
    <property type="entry name" value="TPR-like_helical_dom_sf"/>
</dbReference>
<dbReference type="InterPro" id="IPR019734">
    <property type="entry name" value="TPR_rpt"/>
</dbReference>
<dbReference type="KEGG" id="cyc:PCC7424_2070"/>
<dbReference type="Gene3D" id="1.25.40.10">
    <property type="entry name" value="Tetratricopeptide repeat domain"/>
    <property type="match status" value="1"/>
</dbReference>
<keyword evidence="3" id="KW-0949">S-adenosyl-L-methionine</keyword>
<dbReference type="InterPro" id="IPR050903">
    <property type="entry name" value="Bact_Chemotaxis_MeTrfase"/>
</dbReference>
<dbReference type="EC" id="2.1.1.80" evidence="7"/>
<dbReference type="GO" id="GO:0032259">
    <property type="term" value="P:methylation"/>
    <property type="evidence" value="ECO:0007669"/>
    <property type="project" value="UniProtKB-KW"/>
</dbReference>
<dbReference type="SUPFAM" id="SSF48452">
    <property type="entry name" value="TPR-like"/>
    <property type="match status" value="1"/>
</dbReference>
<dbReference type="STRING" id="65393.PCC7424_2070"/>
<reference evidence="8" key="1">
    <citation type="journal article" date="2011" name="MBio">
        <title>Novel metabolic attributes of the genus Cyanothece, comprising a group of unicellular nitrogen-fixing Cyanobacteria.</title>
        <authorList>
            <person name="Bandyopadhyay A."/>
            <person name="Elvitigala T."/>
            <person name="Welsh E."/>
            <person name="Stockel J."/>
            <person name="Liberton M."/>
            <person name="Min H."/>
            <person name="Sherman L.A."/>
            <person name="Pakrasi H.B."/>
        </authorList>
    </citation>
    <scope>NUCLEOTIDE SEQUENCE [LARGE SCALE GENOMIC DNA]</scope>
    <source>
        <strain evidence="8">PCC 7424</strain>
    </source>
</reference>
<dbReference type="Pfam" id="PF01739">
    <property type="entry name" value="CheR"/>
    <property type="match status" value="1"/>
</dbReference>
<sequence>MSHEYIQIEALLTEKIGLKKGSISSRQIAKALEIRRLACDVPSLSDYLPLLTSSSQEWEQLLDLIVVCETWFFRHREAFKFLGDYVKNEWLKKQSSSILKVLSLPCATGEEPYSIAMTLLEVGLKPEQFQIEAIDISPQALLKAKIAVYKEQSFREDYSLQKSRYFSPISQGYQLYPFVRATVQFKLGNLLELYLPTYKPYHIIFCRHLLIYLDLSARSRAIDVLERLLAPDGLLFVGSPEMSWFKPPRFQVINYPYAFVYQKGKKSLESKSSIPKTKVKPNKPSHVNFNQSYKPEKKLSQKPIILNKAQAISNPQPVSHNPSLTSPKILLEARQLADAGTLEKAESLAKLYLKQAPSDPQAYLLLAQIYQAQGKEQQAEDYFQKVIYLNPNCEEALIHLALLKESRGDGSGASLIRQRIQRLINLKKDPL</sequence>
<protein>
    <submittedName>
        <fullName evidence="7">MCP methyltransferase, CheR-type with Tpr repeats</fullName>
        <ecNumber evidence="7">2.1.1.80</ecNumber>
    </submittedName>
</protein>
<evidence type="ECO:0000256" key="4">
    <source>
        <dbReference type="PROSITE-ProRule" id="PRU00339"/>
    </source>
</evidence>
<dbReference type="InterPro" id="IPR000780">
    <property type="entry name" value="CheR_MeTrfase"/>
</dbReference>
<dbReference type="AlphaFoldDB" id="B7KF41"/>
<dbReference type="HOGENOM" id="CLU_025854_4_0_3"/>
<proteinExistence type="predicted"/>
<dbReference type="CDD" id="cd02440">
    <property type="entry name" value="AdoMet_MTases"/>
    <property type="match status" value="1"/>
</dbReference>
<dbReference type="eggNOG" id="COG5010">
    <property type="taxonomic scope" value="Bacteria"/>
</dbReference>
<accession>B7KF41</accession>
<keyword evidence="2 7" id="KW-0808">Transferase</keyword>
<dbReference type="OrthoDB" id="9799157at2"/>